<keyword evidence="3 5" id="KW-1133">Transmembrane helix</keyword>
<evidence type="ECO:0000259" key="6">
    <source>
        <dbReference type="Pfam" id="PF25917"/>
    </source>
</evidence>
<evidence type="ECO:0000256" key="2">
    <source>
        <dbReference type="ARBA" id="ARBA00022692"/>
    </source>
</evidence>
<dbReference type="Pfam" id="PF25963">
    <property type="entry name" value="Beta-barrel_AAEA"/>
    <property type="match status" value="1"/>
</dbReference>
<evidence type="ECO:0000313" key="8">
    <source>
        <dbReference type="EMBL" id="QQP91788.1"/>
    </source>
</evidence>
<dbReference type="Pfam" id="PF25917">
    <property type="entry name" value="BSH_RND"/>
    <property type="match status" value="1"/>
</dbReference>
<dbReference type="NCBIfam" id="TIGR01730">
    <property type="entry name" value="RND_mfp"/>
    <property type="match status" value="1"/>
</dbReference>
<dbReference type="Gene3D" id="2.40.50.100">
    <property type="match status" value="1"/>
</dbReference>
<sequence length="294" mass="32601">MKFAIPLARIAVTLVTVAVAAVVGWYLWDYYMAQPWTRDGRVRADVIQVSPDVSGIVARVQVRDNQHVRRGDLLFTIDQDRYRLAVEQAQALVESRRADMVQHERDMDRQHRLSGGVVSVADREAAESAFAITQASFRQAQSDLDMATLNLERTDVRAVADGYVTNLELHVGDYVQSGSPALALVDSNSFHVVGYFEETKLPRIREGARASVALMGLGRTFQGHVDSIASGIVDRERSQSPDLLANINPTFTWVRLAQRIPVRIALDDMPDGWQPRAGLTATVTILPDPVPADR</sequence>
<dbReference type="SUPFAM" id="SSF111369">
    <property type="entry name" value="HlyD-like secretion proteins"/>
    <property type="match status" value="1"/>
</dbReference>
<evidence type="ECO:0000259" key="7">
    <source>
        <dbReference type="Pfam" id="PF25963"/>
    </source>
</evidence>
<organism evidence="8 9">
    <name type="scientific">Skermanella cutis</name>
    <dbReference type="NCBI Taxonomy" id="2775420"/>
    <lineage>
        <taxon>Bacteria</taxon>
        <taxon>Pseudomonadati</taxon>
        <taxon>Pseudomonadota</taxon>
        <taxon>Alphaproteobacteria</taxon>
        <taxon>Rhodospirillales</taxon>
        <taxon>Azospirillaceae</taxon>
        <taxon>Skermanella</taxon>
    </lineage>
</organism>
<reference evidence="8" key="1">
    <citation type="submission" date="2021-02" db="EMBL/GenBank/DDBJ databases">
        <title>Skermanella TT6 skin isolate.</title>
        <authorList>
            <person name="Lee K."/>
            <person name="Ganzorig M."/>
        </authorList>
    </citation>
    <scope>NUCLEOTIDE SEQUENCE</scope>
    <source>
        <strain evidence="8">TT6</strain>
    </source>
</reference>
<accession>A0ABX7BEU5</accession>
<dbReference type="InterPro" id="IPR058634">
    <property type="entry name" value="AaeA-lik-b-barrel"/>
</dbReference>
<evidence type="ECO:0000256" key="3">
    <source>
        <dbReference type="ARBA" id="ARBA00022989"/>
    </source>
</evidence>
<protein>
    <submittedName>
        <fullName evidence="8">Efflux RND transporter periplasmic adaptor subunit</fullName>
    </submittedName>
</protein>
<keyword evidence="2 5" id="KW-0812">Transmembrane</keyword>
<comment type="similarity">
    <text evidence="1">Belongs to the membrane fusion protein (MFP) (TC 8.A.1) family.</text>
</comment>
<dbReference type="RefSeq" id="WP_201080069.1">
    <property type="nucleotide sequence ID" value="NZ_CP067420.1"/>
</dbReference>
<feature type="domain" description="p-hydroxybenzoic acid efflux pump subunit AaeA-like beta-barrel" evidence="7">
    <location>
        <begin position="189"/>
        <end position="285"/>
    </location>
</feature>
<dbReference type="Gene3D" id="2.40.30.170">
    <property type="match status" value="1"/>
</dbReference>
<dbReference type="PANTHER" id="PTHR30367">
    <property type="entry name" value="P-HYDROXYBENZOIC ACID EFFLUX PUMP SUBUNIT AAEA-RELATED"/>
    <property type="match status" value="1"/>
</dbReference>
<evidence type="ECO:0000256" key="1">
    <source>
        <dbReference type="ARBA" id="ARBA00009477"/>
    </source>
</evidence>
<dbReference type="InterPro" id="IPR050393">
    <property type="entry name" value="MFP_Efflux_Pump"/>
</dbReference>
<evidence type="ECO:0000256" key="5">
    <source>
        <dbReference type="SAM" id="Phobius"/>
    </source>
</evidence>
<keyword evidence="9" id="KW-1185">Reference proteome</keyword>
<feature type="transmembrane region" description="Helical" evidence="5">
    <location>
        <begin position="7"/>
        <end position="28"/>
    </location>
</feature>
<evidence type="ECO:0000313" key="9">
    <source>
        <dbReference type="Proteomes" id="UP000595197"/>
    </source>
</evidence>
<feature type="domain" description="Multidrug resistance protein MdtA-like barrel-sandwich hybrid" evidence="6">
    <location>
        <begin position="46"/>
        <end position="186"/>
    </location>
</feature>
<dbReference type="Proteomes" id="UP000595197">
    <property type="component" value="Chromosome"/>
</dbReference>
<gene>
    <name evidence="8" type="ORF">IGS68_11540</name>
</gene>
<keyword evidence="4 5" id="KW-0472">Membrane</keyword>
<dbReference type="EMBL" id="CP067420">
    <property type="protein sequence ID" value="QQP91788.1"/>
    <property type="molecule type" value="Genomic_DNA"/>
</dbReference>
<dbReference type="InterPro" id="IPR058625">
    <property type="entry name" value="MdtA-like_BSH"/>
</dbReference>
<dbReference type="PANTHER" id="PTHR30367:SF12">
    <property type="entry name" value="P-HYDROXYBENZOIC ACID EFFLUX PUMP SUBUNIT AAEA"/>
    <property type="match status" value="1"/>
</dbReference>
<dbReference type="InterPro" id="IPR006143">
    <property type="entry name" value="RND_pump_MFP"/>
</dbReference>
<name>A0ABX7BEU5_9PROT</name>
<proteinExistence type="inferred from homology"/>
<evidence type="ECO:0000256" key="4">
    <source>
        <dbReference type="ARBA" id="ARBA00023136"/>
    </source>
</evidence>